<evidence type="ECO:0000313" key="2">
    <source>
        <dbReference type="Proteomes" id="UP000254072"/>
    </source>
</evidence>
<gene>
    <name evidence="1" type="ORF">NCTC11157_02210</name>
</gene>
<sequence>MQYSLFQFLNNIAIMLKHFIYIISLCFCISAEAQRLNKEVLYDDAICRLHKILLQASYLNTSDTLYIILNDKSIKVKKVNIISNDFPQLRVGESRSIYILDTMESHGKKLCIHFNICQLIQESISKRRIVSSGCFVFFYKVRKSKYYYYTYKDYGI</sequence>
<reference evidence="1 2" key="1">
    <citation type="submission" date="2018-06" db="EMBL/GenBank/DDBJ databases">
        <authorList>
            <consortium name="Pathogen Informatics"/>
            <person name="Doyle S."/>
        </authorList>
    </citation>
    <scope>NUCLEOTIDE SEQUENCE [LARGE SCALE GENOMIC DNA]</scope>
    <source>
        <strain evidence="1 2">NCTC11157</strain>
    </source>
</reference>
<organism evidence="1 2">
    <name type="scientific">Prevotella disiens</name>
    <dbReference type="NCBI Taxonomy" id="28130"/>
    <lineage>
        <taxon>Bacteria</taxon>
        <taxon>Pseudomonadati</taxon>
        <taxon>Bacteroidota</taxon>
        <taxon>Bacteroidia</taxon>
        <taxon>Bacteroidales</taxon>
        <taxon>Prevotellaceae</taxon>
        <taxon>Prevotella</taxon>
    </lineage>
</organism>
<dbReference type="Proteomes" id="UP000254072">
    <property type="component" value="Unassembled WGS sequence"/>
</dbReference>
<proteinExistence type="predicted"/>
<accession>A0A379EEQ9</accession>
<name>A0A379EEQ9_9BACT</name>
<protein>
    <submittedName>
        <fullName evidence="1">Uncharacterized protein</fullName>
    </submittedName>
</protein>
<dbReference type="EMBL" id="UGTL01000002">
    <property type="protein sequence ID" value="SUB97426.1"/>
    <property type="molecule type" value="Genomic_DNA"/>
</dbReference>
<evidence type="ECO:0000313" key="1">
    <source>
        <dbReference type="EMBL" id="SUB97426.1"/>
    </source>
</evidence>
<dbReference type="AlphaFoldDB" id="A0A379EEQ9"/>